<name>A0A8S9Y0Z2_APOLU</name>
<organism evidence="3 4">
    <name type="scientific">Apolygus lucorum</name>
    <name type="common">Small green plant bug</name>
    <name type="synonym">Lygocoris lucorum</name>
    <dbReference type="NCBI Taxonomy" id="248454"/>
    <lineage>
        <taxon>Eukaryota</taxon>
        <taxon>Metazoa</taxon>
        <taxon>Ecdysozoa</taxon>
        <taxon>Arthropoda</taxon>
        <taxon>Hexapoda</taxon>
        <taxon>Insecta</taxon>
        <taxon>Pterygota</taxon>
        <taxon>Neoptera</taxon>
        <taxon>Paraneoptera</taxon>
        <taxon>Hemiptera</taxon>
        <taxon>Heteroptera</taxon>
        <taxon>Panheteroptera</taxon>
        <taxon>Cimicomorpha</taxon>
        <taxon>Miridae</taxon>
        <taxon>Mirini</taxon>
        <taxon>Apolygus</taxon>
    </lineage>
</organism>
<dbReference type="EMBL" id="WIXP02000002">
    <property type="protein sequence ID" value="KAF6214857.1"/>
    <property type="molecule type" value="Genomic_DNA"/>
</dbReference>
<accession>A0A8S9Y0Z2</accession>
<sequence>MVDLRLNDIQPEYEEASTNVDMGKIISAGCMNVEIPDLPDTRRQTAQLNQVEPAFALESPGEALEDPLETAARTGVVNAPPSTSEVDPEMEENHLIHEEERLVRRIGPERTASLTHYDPVRPEETRAEVRKRTDPPDKAFRNENPADSDPLLNKDDVNKNLPIKKNQHEEDNKATGYMLLKRTDPIEYRQLHTGKD</sequence>
<gene>
    <name evidence="3" type="ORF">GE061_009601</name>
    <name evidence="2" type="ORF">GE061_011510</name>
</gene>
<feature type="region of interest" description="Disordered" evidence="1">
    <location>
        <begin position="106"/>
        <end position="175"/>
    </location>
</feature>
<dbReference type="Proteomes" id="UP000466442">
    <property type="component" value="Unassembled WGS sequence"/>
</dbReference>
<evidence type="ECO:0000313" key="4">
    <source>
        <dbReference type="Proteomes" id="UP000466442"/>
    </source>
</evidence>
<feature type="compositionally biased region" description="Basic and acidic residues" evidence="1">
    <location>
        <begin position="118"/>
        <end position="141"/>
    </location>
</feature>
<dbReference type="AlphaFoldDB" id="A0A8S9Y0Z2"/>
<evidence type="ECO:0000313" key="3">
    <source>
        <dbReference type="EMBL" id="KAF6214857.1"/>
    </source>
</evidence>
<dbReference type="EMBL" id="WIXP02000003">
    <property type="protein sequence ID" value="KAF6213788.1"/>
    <property type="molecule type" value="Genomic_DNA"/>
</dbReference>
<protein>
    <submittedName>
        <fullName evidence="3">Uncharacterized protein</fullName>
    </submittedName>
</protein>
<reference evidence="3" key="1">
    <citation type="journal article" date="2021" name="Mol. Ecol. Resour.">
        <title>Apolygus lucorum genome provides insights into omnivorousness and mesophyll feeding.</title>
        <authorList>
            <person name="Liu Y."/>
            <person name="Liu H."/>
            <person name="Wang H."/>
            <person name="Huang T."/>
            <person name="Liu B."/>
            <person name="Yang B."/>
            <person name="Yin L."/>
            <person name="Li B."/>
            <person name="Zhang Y."/>
            <person name="Zhang S."/>
            <person name="Jiang F."/>
            <person name="Zhang X."/>
            <person name="Ren Y."/>
            <person name="Wang B."/>
            <person name="Wang S."/>
            <person name="Lu Y."/>
            <person name="Wu K."/>
            <person name="Fan W."/>
            <person name="Wang G."/>
        </authorList>
    </citation>
    <scope>NUCLEOTIDE SEQUENCE</scope>
    <source>
        <strain evidence="3">12Hb</strain>
    </source>
</reference>
<comment type="caution">
    <text evidence="3">The sequence shown here is derived from an EMBL/GenBank/DDBJ whole genome shotgun (WGS) entry which is preliminary data.</text>
</comment>
<keyword evidence="4" id="KW-1185">Reference proteome</keyword>
<proteinExistence type="predicted"/>
<evidence type="ECO:0000256" key="1">
    <source>
        <dbReference type="SAM" id="MobiDB-lite"/>
    </source>
</evidence>
<evidence type="ECO:0000313" key="2">
    <source>
        <dbReference type="EMBL" id="KAF6213788.1"/>
    </source>
</evidence>